<gene>
    <name evidence="2" type="ORF">D7V88_21195</name>
</gene>
<feature type="region of interest" description="Disordered" evidence="1">
    <location>
        <begin position="33"/>
        <end position="53"/>
    </location>
</feature>
<dbReference type="EMBL" id="RAVZ01000148">
    <property type="protein sequence ID" value="RKG84759.1"/>
    <property type="molecule type" value="Genomic_DNA"/>
</dbReference>
<reference evidence="3" key="1">
    <citation type="submission" date="2018-09" db="EMBL/GenBank/DDBJ databases">
        <authorList>
            <person name="Livingstone P.G."/>
            <person name="Whitworth D.E."/>
        </authorList>
    </citation>
    <scope>NUCLEOTIDE SEQUENCE [LARGE SCALE GENOMIC DNA]</scope>
    <source>
        <strain evidence="3">CA054A</strain>
    </source>
</reference>
<name>A0A3A8IMR2_9BACT</name>
<comment type="caution">
    <text evidence="2">The sequence shown here is derived from an EMBL/GenBank/DDBJ whole genome shotgun (WGS) entry which is preliminary data.</text>
</comment>
<evidence type="ECO:0000313" key="2">
    <source>
        <dbReference type="EMBL" id="RKG84759.1"/>
    </source>
</evidence>
<dbReference type="AlphaFoldDB" id="A0A3A8IMR2"/>
<organism evidence="2 3">
    <name type="scientific">Corallococcus terminator</name>
    <dbReference type="NCBI Taxonomy" id="2316733"/>
    <lineage>
        <taxon>Bacteria</taxon>
        <taxon>Pseudomonadati</taxon>
        <taxon>Myxococcota</taxon>
        <taxon>Myxococcia</taxon>
        <taxon>Myxococcales</taxon>
        <taxon>Cystobacterineae</taxon>
        <taxon>Myxococcaceae</taxon>
        <taxon>Corallococcus</taxon>
    </lineage>
</organism>
<evidence type="ECO:0000256" key="1">
    <source>
        <dbReference type="SAM" id="MobiDB-lite"/>
    </source>
</evidence>
<proteinExistence type="predicted"/>
<dbReference type="Proteomes" id="UP000268094">
    <property type="component" value="Unassembled WGS sequence"/>
</dbReference>
<accession>A0A3A8IMR2</accession>
<keyword evidence="3" id="KW-1185">Reference proteome</keyword>
<feature type="compositionally biased region" description="Basic and acidic residues" evidence="1">
    <location>
        <begin position="76"/>
        <end position="95"/>
    </location>
</feature>
<sequence length="104" mass="10634">MVGALVAGGLLRRRGSVAASKAVLPRALLLAKESAGTTTLAGQPPARSVDDGAWHPCADALARALGVSGDEAEGDPEARPEPRVRRGPSGREHFWMEPGTPSGG</sequence>
<protein>
    <submittedName>
        <fullName evidence="2">Uncharacterized protein</fullName>
    </submittedName>
</protein>
<feature type="region of interest" description="Disordered" evidence="1">
    <location>
        <begin position="67"/>
        <end position="104"/>
    </location>
</feature>
<evidence type="ECO:0000313" key="3">
    <source>
        <dbReference type="Proteomes" id="UP000268094"/>
    </source>
</evidence>